<dbReference type="Pfam" id="PF14668">
    <property type="entry name" value="RICTOR_V"/>
    <property type="match status" value="1"/>
</dbReference>
<dbReference type="GO" id="GO:0031932">
    <property type="term" value="C:TORC2 complex"/>
    <property type="evidence" value="ECO:0007669"/>
    <property type="project" value="InterPro"/>
</dbReference>
<dbReference type="InterPro" id="IPR028268">
    <property type="entry name" value="Pianissimo_fam"/>
</dbReference>
<dbReference type="GO" id="GO:0038203">
    <property type="term" value="P:TORC2 signaling"/>
    <property type="evidence" value="ECO:0007669"/>
    <property type="project" value="TreeGrafter"/>
</dbReference>
<feature type="domain" description="Rapamycin-insensitive companion of mTOR" evidence="5">
    <location>
        <begin position="928"/>
        <end position="1000"/>
    </location>
</feature>
<dbReference type="PANTHER" id="PTHR13298">
    <property type="entry name" value="CYTOSOLIC REGULATOR PIANISSIMO"/>
    <property type="match status" value="1"/>
</dbReference>
<feature type="compositionally biased region" description="Polar residues" evidence="2">
    <location>
        <begin position="1202"/>
        <end position="1227"/>
    </location>
</feature>
<dbReference type="Pfam" id="PF14663">
    <property type="entry name" value="RasGEF_N_2"/>
    <property type="match status" value="1"/>
</dbReference>
<protein>
    <submittedName>
        <fullName evidence="6">Rapamycin-insensitive companion of mTOR</fullName>
    </submittedName>
</protein>
<dbReference type="EMBL" id="LNIX01000061">
    <property type="protein sequence ID" value="OXA37266.1"/>
    <property type="molecule type" value="Genomic_DNA"/>
</dbReference>
<dbReference type="Pfam" id="PF14666">
    <property type="entry name" value="RICTOR_M"/>
    <property type="match status" value="1"/>
</dbReference>
<dbReference type="InterPro" id="IPR029452">
    <property type="entry name" value="RICTOR_V"/>
</dbReference>
<sequence length="1547" mass="172066">MATLFYLESKTVSHHDRAATSARPMRPYHRRESADELQLDFGKDGVVTEILRNLSRREGVSKGRRLAFLNAFVKFLQGGNAKKYSTHDVLLCLRISLVHEATVVRLATLRCIRYLVTTEEDVIALNETGVPFLIVRCLDVVLNNSSERLQATRLCQRLLAVPNGALHFPACVTRALVAIGFDGPVEQDKLHKLSLSLLCQLALLHPMQFIECGGVRVLLHNILGCTSPMVLEAMVGSLLHLLNVPETRDEREVGYQCAKTAIGAVLRSWSGIAHFCQSRNSGLQALVDALYIEQLEIRRTILDLICEILGVKFPTWSDEVSIALSAVDPSSPQASWKLGEGFIVEETLSVLPHLAVSTPNITANHMALIVLSFLQRGLLEALVEVIVTGDTFISVRGTVLLGQLLHLVDKFIPLHCYDPTHCIPSLIRYSADVEDDDDIVASATTTTARPSARLQQQRAMEALSVLTSLQKIKARPPFPNSLFLQAQLEYAAYQPKAQGRFVNKLGQVQVMRLLKRDIEGNPNKLLKDTGVLNSKDSTTWQWDTILSLIKWAPSVLKRVDDSTWHNFLKRLIDYFKPSSNLFARLEVGKGQSKLISKTVTALVTFLAEEVENFSGSVLLEGLLVDIASQLDEVLRQPNNPCACFLSPVKLESTLSQIYFLIVGKLTHTTKGFRILEKGDILKRFLHLVCQVQHECYIKLIVASLSYREEYCKRILATALSSPYDNSRQFATQFLRVLVRTKLSGFSKWGMELLVNQLGDRNRAIVLTAMDILEEAIHDKMFLESLIALRPTLTHLGDRGLLLLVTFLSLPSGFKFLMEASWLKNEIVRWRESFNKRWVAGGTAGYVELVEVLVRDSVSTLRRGEDGKYPERASRNQEQSKFVDIYVPPHLYGQLAQHKEGLELLLDSGDIQALIVTVNSKKCSNTEETRELKAALWALSHFGTAVDSVPLLEESHVIGSMVELGRFCPILSVRHTVFHCLCLICVTMIGSEVLRKWGWHAMPRSHHETFTIWSPEMFAGDETRRLLRLRVEAELPEEEQQPDEDDDDEKTSLADAYSAHGLNEEEESEELLLAMEEEGANEELLKACSLTTTGASSPLRWSHFHHRSHSDSHTLSSSQGHRRRTSSRGSASGNGRRRGLPPISADGASSSSLGPTFYSRWRKDSATESTTSGVSSSDSMTMTMTMTTQAQIQQQIVGHTLSPIPSSASIATTGDPQSPPSRGSSRATLTEPVVGSSSLGTSGRWGSPLHRSLRIRKPVIRMPSMAGGDHDYGNYIGPGGARRSGSSLMMLKTGSLDRHLILSPGDLFEANKLARVNSSLTSLSTPSFRVRPESEMRGPCYMGLCVPDDFGAIFLTDSSIPLHVRMTSVPGEDAKEPRLGESFEFHTVTNCLGCYRLREHVVDTTSAMEDDEIFGLTEKLTSLGVGSIEGLTDAEVVANGAVLLRREILRLVSNLICCVGAKANEQGLLRLKQKFPSAFQDLCLYTELSVVMSKYNLRLLLRRFLQELFLDNTFTAFYEVAELIVGKWEECEEDENVDKLVEEVNEET</sequence>
<dbReference type="SMART" id="SM01303">
    <property type="entry name" value="RasGEF_N_2"/>
    <property type="match status" value="1"/>
</dbReference>
<feature type="region of interest" description="Disordered" evidence="2">
    <location>
        <begin position="1100"/>
        <end position="1152"/>
    </location>
</feature>
<dbReference type="OMA" id="ETSMCLL"/>
<evidence type="ECO:0000259" key="3">
    <source>
        <dbReference type="SMART" id="SM01307"/>
    </source>
</evidence>
<dbReference type="GO" id="GO:0051897">
    <property type="term" value="P:positive regulation of phosphatidylinositol 3-kinase/protein kinase B signal transduction"/>
    <property type="evidence" value="ECO:0007669"/>
    <property type="project" value="TreeGrafter"/>
</dbReference>
<evidence type="ECO:0000259" key="4">
    <source>
        <dbReference type="SMART" id="SM01308"/>
    </source>
</evidence>
<dbReference type="SMART" id="SM01310">
    <property type="entry name" value="RICTOR_V"/>
    <property type="match status" value="1"/>
</dbReference>
<dbReference type="STRING" id="158441.A0A226CZ05"/>
<evidence type="ECO:0000313" key="7">
    <source>
        <dbReference type="Proteomes" id="UP000198287"/>
    </source>
</evidence>
<evidence type="ECO:0000313" key="6">
    <source>
        <dbReference type="EMBL" id="OXA37266.1"/>
    </source>
</evidence>
<dbReference type="InterPro" id="IPR028267">
    <property type="entry name" value="Pianissimo_N"/>
</dbReference>
<dbReference type="SMART" id="SM01307">
    <property type="entry name" value="RICTOR_M"/>
    <property type="match status" value="1"/>
</dbReference>
<dbReference type="SMART" id="SM01308">
    <property type="entry name" value="RICTOR_N"/>
    <property type="match status" value="1"/>
</dbReference>
<organism evidence="6 7">
    <name type="scientific">Folsomia candida</name>
    <name type="common">Springtail</name>
    <dbReference type="NCBI Taxonomy" id="158441"/>
    <lineage>
        <taxon>Eukaryota</taxon>
        <taxon>Metazoa</taxon>
        <taxon>Ecdysozoa</taxon>
        <taxon>Arthropoda</taxon>
        <taxon>Hexapoda</taxon>
        <taxon>Collembola</taxon>
        <taxon>Entomobryomorpha</taxon>
        <taxon>Isotomoidea</taxon>
        <taxon>Isotomidae</taxon>
        <taxon>Proisotominae</taxon>
        <taxon>Folsomia</taxon>
    </lineage>
</organism>
<dbReference type="SUPFAM" id="SSF48371">
    <property type="entry name" value="ARM repeat"/>
    <property type="match status" value="2"/>
</dbReference>
<feature type="domain" description="Rapamycin-insensitive companion of mTOR middle" evidence="3">
    <location>
        <begin position="517"/>
        <end position="740"/>
    </location>
</feature>
<comment type="caution">
    <text evidence="6">The sequence shown here is derived from an EMBL/GenBank/DDBJ whole genome shotgun (WGS) entry which is preliminary data.</text>
</comment>
<dbReference type="GO" id="GO:0043539">
    <property type="term" value="F:protein serine/threonine kinase activator activity"/>
    <property type="evidence" value="ECO:0007669"/>
    <property type="project" value="TreeGrafter"/>
</dbReference>
<dbReference type="InterPro" id="IPR029451">
    <property type="entry name" value="RICTOR_M"/>
</dbReference>
<evidence type="ECO:0000259" key="5">
    <source>
        <dbReference type="SMART" id="SM01310"/>
    </source>
</evidence>
<comment type="similarity">
    <text evidence="1">Belongs to the RICTOR family.</text>
</comment>
<dbReference type="InterPro" id="IPR016024">
    <property type="entry name" value="ARM-type_fold"/>
</dbReference>
<accession>A0A226CZ05</accession>
<proteinExistence type="inferred from homology"/>
<gene>
    <name evidence="6" type="ORF">Fcan01_27984</name>
</gene>
<dbReference type="InterPro" id="IPR011989">
    <property type="entry name" value="ARM-like"/>
</dbReference>
<dbReference type="PANTHER" id="PTHR13298:SF11">
    <property type="entry name" value="RAPAMYCIN-INSENSITIVE COMPANION OF MTOR"/>
    <property type="match status" value="1"/>
</dbReference>
<evidence type="ECO:0000256" key="1">
    <source>
        <dbReference type="ARBA" id="ARBA00008878"/>
    </source>
</evidence>
<reference evidence="6 7" key="1">
    <citation type="submission" date="2015-12" db="EMBL/GenBank/DDBJ databases">
        <title>The genome of Folsomia candida.</title>
        <authorList>
            <person name="Faddeeva A."/>
            <person name="Derks M.F."/>
            <person name="Anvar Y."/>
            <person name="Smit S."/>
            <person name="Van Straalen N."/>
            <person name="Roelofs D."/>
        </authorList>
    </citation>
    <scope>NUCLEOTIDE SEQUENCE [LARGE SCALE GENOMIC DNA]</scope>
    <source>
        <strain evidence="6 7">VU population</strain>
        <tissue evidence="6">Whole body</tissue>
    </source>
</reference>
<evidence type="ECO:0000256" key="2">
    <source>
        <dbReference type="SAM" id="MobiDB-lite"/>
    </source>
</evidence>
<dbReference type="InterPro" id="IPR029453">
    <property type="entry name" value="Rictor_IV"/>
</dbReference>
<dbReference type="Proteomes" id="UP000198287">
    <property type="component" value="Unassembled WGS sequence"/>
</dbReference>
<feature type="domain" description="Rapamycin-insensitive companion of mTOR N-terminal" evidence="4">
    <location>
        <begin position="66"/>
        <end position="413"/>
    </location>
</feature>
<keyword evidence="7" id="KW-1185">Reference proteome</keyword>
<dbReference type="OrthoDB" id="271111at2759"/>
<name>A0A226CZ05_FOLCA</name>
<dbReference type="Gene3D" id="1.25.10.10">
    <property type="entry name" value="Leucine-rich Repeat Variant"/>
    <property type="match status" value="1"/>
</dbReference>
<dbReference type="Pfam" id="PF14664">
    <property type="entry name" value="RICTOR_N"/>
    <property type="match status" value="2"/>
</dbReference>
<feature type="region of interest" description="Disordered" evidence="2">
    <location>
        <begin position="1202"/>
        <end position="1249"/>
    </location>
</feature>